<dbReference type="VEuPathDB" id="ToxoDB:CSUI_002676"/>
<organism evidence="5 6">
    <name type="scientific">Cystoisospora suis</name>
    <dbReference type="NCBI Taxonomy" id="483139"/>
    <lineage>
        <taxon>Eukaryota</taxon>
        <taxon>Sar</taxon>
        <taxon>Alveolata</taxon>
        <taxon>Apicomplexa</taxon>
        <taxon>Conoidasida</taxon>
        <taxon>Coccidia</taxon>
        <taxon>Eucoccidiorida</taxon>
        <taxon>Eimeriorina</taxon>
        <taxon>Sarcocystidae</taxon>
        <taxon>Cystoisospora</taxon>
    </lineage>
</organism>
<protein>
    <submittedName>
        <fullName evidence="5">Hepatocellular carcinoma-associated antigen 59</fullName>
    </submittedName>
</protein>
<dbReference type="GO" id="GO:0000398">
    <property type="term" value="P:mRNA splicing, via spliceosome"/>
    <property type="evidence" value="ECO:0007669"/>
    <property type="project" value="TreeGrafter"/>
</dbReference>
<evidence type="ECO:0000313" key="5">
    <source>
        <dbReference type="EMBL" id="PHJ23475.1"/>
    </source>
</evidence>
<feature type="region of interest" description="Disordered" evidence="4">
    <location>
        <begin position="566"/>
        <end position="586"/>
    </location>
</feature>
<gene>
    <name evidence="5" type="ORF">CSUI_002676</name>
</gene>
<evidence type="ECO:0000256" key="4">
    <source>
        <dbReference type="SAM" id="MobiDB-lite"/>
    </source>
</evidence>
<dbReference type="GO" id="GO:0005681">
    <property type="term" value="C:spliceosomal complex"/>
    <property type="evidence" value="ECO:0007669"/>
    <property type="project" value="TreeGrafter"/>
</dbReference>
<dbReference type="Proteomes" id="UP000221165">
    <property type="component" value="Unassembled WGS sequence"/>
</dbReference>
<evidence type="ECO:0000256" key="3">
    <source>
        <dbReference type="ARBA" id="ARBA00023242"/>
    </source>
</evidence>
<dbReference type="InterPro" id="IPR010756">
    <property type="entry name" value="Tls1-like"/>
</dbReference>
<sequence length="586" mass="66130">MLDRRDQSDRSRSRSPRPVSKRGRRRHRSSSSDEEERRIKEKRRLTRRRSRSRSSSHERSRSKKKEIKTTEKRRKRRRDSSGSSVRTDPSVSLSPRRSEERRRGRKETVTKASSSRSSLSSSSSPSPRRRRKGVVRSSVPQSEQLAETGSPSSSSFSRQQKKEISKDEESSGGLPSKQVSEDKTHSRDSSVEKKNVSKKDDPKSTPFLQSSSLDPPPTDCTDSRTTGDANHSPREGGHTSPRRRTTDSASHESPQETNEQKTSDSSSSSFLFRKRGGFNFSSGLARLKALNEEESYMYADEVSFHPSNGSAYTPGVSKSSACSLSKKVGKEGKEAILPVERKESDRSQLEEEAEEEEETLVVLKSMKELQKVRQIQHRRGLDIVGLQESEKTNQGGGEGEEEDGLAGYGLLERSFSAVNSTSATGVTIDKHLEEFLRERMQLKDPKKEEKEKKDEVIVDPSVQASQELYRVPEGLQVADRSHAYKDQLNWLTGLTEVQLPMSMKLKNIEATEKAKRSLLKKGEPGAVQEDEDPDAIRRKALGQRYTWYDPEKFRRARPGDDKALQNFSQQARRAQQNRGRVGIGYG</sequence>
<feature type="compositionally biased region" description="Basic and acidic residues" evidence="4">
    <location>
        <begin position="244"/>
        <end position="262"/>
    </location>
</feature>
<feature type="compositionally biased region" description="Acidic residues" evidence="4">
    <location>
        <begin position="350"/>
        <end position="359"/>
    </location>
</feature>
<dbReference type="EMBL" id="MIGC01001103">
    <property type="protein sequence ID" value="PHJ23475.1"/>
    <property type="molecule type" value="Genomic_DNA"/>
</dbReference>
<feature type="compositionally biased region" description="Low complexity" evidence="4">
    <location>
        <begin position="569"/>
        <end position="580"/>
    </location>
</feature>
<name>A0A2C6L7V0_9APIC</name>
<feature type="compositionally biased region" description="Basic and acidic residues" evidence="4">
    <location>
        <begin position="335"/>
        <end position="349"/>
    </location>
</feature>
<dbReference type="PANTHER" id="PTHR13486:SF2">
    <property type="entry name" value="SPLICING FACTOR C9ORF78"/>
    <property type="match status" value="1"/>
</dbReference>
<comment type="similarity">
    <text evidence="2">Belongs to the TLS1 family.</text>
</comment>
<dbReference type="OrthoDB" id="5627at2759"/>
<feature type="region of interest" description="Disordered" evidence="4">
    <location>
        <begin position="384"/>
        <end position="405"/>
    </location>
</feature>
<dbReference type="AlphaFoldDB" id="A0A2C6L7V0"/>
<feature type="region of interest" description="Disordered" evidence="4">
    <location>
        <begin position="515"/>
        <end position="538"/>
    </location>
</feature>
<feature type="compositionally biased region" description="Basic and acidic residues" evidence="4">
    <location>
        <begin position="439"/>
        <end position="456"/>
    </location>
</feature>
<evidence type="ECO:0000256" key="1">
    <source>
        <dbReference type="ARBA" id="ARBA00004123"/>
    </source>
</evidence>
<evidence type="ECO:0000313" key="6">
    <source>
        <dbReference type="Proteomes" id="UP000221165"/>
    </source>
</evidence>
<feature type="compositionally biased region" description="Basic and acidic residues" evidence="4">
    <location>
        <begin position="96"/>
        <end position="109"/>
    </location>
</feature>
<feature type="compositionally biased region" description="Basic and acidic residues" evidence="4">
    <location>
        <begin position="160"/>
        <end position="169"/>
    </location>
</feature>
<feature type="compositionally biased region" description="Basic residues" evidence="4">
    <location>
        <begin position="13"/>
        <end position="29"/>
    </location>
</feature>
<dbReference type="PANTHER" id="PTHR13486">
    <property type="entry name" value="TELOMERE LENGTH AND SILENCING PROTEIN 1 TLS1 FAMILY MEMBER"/>
    <property type="match status" value="1"/>
</dbReference>
<feature type="compositionally biased region" description="Low complexity" evidence="4">
    <location>
        <begin position="113"/>
        <end position="126"/>
    </location>
</feature>
<feature type="region of interest" description="Disordered" evidence="4">
    <location>
        <begin position="439"/>
        <end position="459"/>
    </location>
</feature>
<feature type="compositionally biased region" description="Basic and acidic residues" evidence="4">
    <location>
        <begin position="1"/>
        <end position="12"/>
    </location>
</feature>
<proteinExistence type="inferred from homology"/>
<keyword evidence="3" id="KW-0539">Nucleus</keyword>
<comment type="caution">
    <text evidence="5">The sequence shown here is derived from an EMBL/GenBank/DDBJ whole genome shotgun (WGS) entry which is preliminary data.</text>
</comment>
<dbReference type="RefSeq" id="XP_067925151.1">
    <property type="nucleotide sequence ID" value="XM_068062875.1"/>
</dbReference>
<dbReference type="Pfam" id="PF07052">
    <property type="entry name" value="Hep_59"/>
    <property type="match status" value="1"/>
</dbReference>
<feature type="compositionally biased region" description="Basic residues" evidence="4">
    <location>
        <begin position="40"/>
        <end position="78"/>
    </location>
</feature>
<comment type="subcellular location">
    <subcellularLocation>
        <location evidence="1">Nucleus</location>
    </subcellularLocation>
</comment>
<feature type="region of interest" description="Disordered" evidence="4">
    <location>
        <begin position="1"/>
        <end position="272"/>
    </location>
</feature>
<keyword evidence="6" id="KW-1185">Reference proteome</keyword>
<feature type="region of interest" description="Disordered" evidence="4">
    <location>
        <begin position="335"/>
        <end position="359"/>
    </location>
</feature>
<accession>A0A2C6L7V0</accession>
<reference evidence="5 6" key="1">
    <citation type="journal article" date="2017" name="Int. J. Parasitol.">
        <title>The genome of the protozoan parasite Cystoisospora suis and a reverse vaccinology approach to identify vaccine candidates.</title>
        <authorList>
            <person name="Palmieri N."/>
            <person name="Shrestha A."/>
            <person name="Ruttkowski B."/>
            <person name="Beck T."/>
            <person name="Vogl C."/>
            <person name="Tomley F."/>
            <person name="Blake D.P."/>
            <person name="Joachim A."/>
        </authorList>
    </citation>
    <scope>NUCLEOTIDE SEQUENCE [LARGE SCALE GENOMIC DNA]</scope>
    <source>
        <strain evidence="5 6">Wien I</strain>
    </source>
</reference>
<feature type="compositionally biased region" description="Basic and acidic residues" evidence="4">
    <location>
        <begin position="179"/>
        <end position="203"/>
    </location>
</feature>
<dbReference type="GeneID" id="94426086"/>
<evidence type="ECO:0000256" key="2">
    <source>
        <dbReference type="ARBA" id="ARBA00007643"/>
    </source>
</evidence>